<keyword evidence="6" id="KW-0496">Mitochondrion</keyword>
<feature type="compositionally biased region" description="Polar residues" evidence="11">
    <location>
        <begin position="80"/>
        <end position="92"/>
    </location>
</feature>
<dbReference type="InterPro" id="IPR023395">
    <property type="entry name" value="MCP_dom_sf"/>
</dbReference>
<dbReference type="GO" id="GO:0015217">
    <property type="term" value="F:ADP transmembrane transporter activity"/>
    <property type="evidence" value="ECO:0007669"/>
    <property type="project" value="TreeGrafter"/>
</dbReference>
<feature type="repeat" description="Solcar" evidence="9">
    <location>
        <begin position="154"/>
        <end position="272"/>
    </location>
</feature>
<evidence type="ECO:0000256" key="4">
    <source>
        <dbReference type="ARBA" id="ARBA00022692"/>
    </source>
</evidence>
<keyword evidence="13" id="KW-1185">Reference proteome</keyword>
<dbReference type="PANTHER" id="PTHR45939:SF2">
    <property type="entry name" value="CARRIER PROTEIN, PUTATIVE (AFU_ORTHOLOGUE AFUA_2G13870)-RELATED"/>
    <property type="match status" value="1"/>
</dbReference>
<feature type="region of interest" description="Disordered" evidence="11">
    <location>
        <begin position="188"/>
        <end position="231"/>
    </location>
</feature>
<dbReference type="EMBL" id="ML991818">
    <property type="protein sequence ID" value="KAF2232171.1"/>
    <property type="molecule type" value="Genomic_DNA"/>
</dbReference>
<dbReference type="GO" id="GO:0016020">
    <property type="term" value="C:membrane"/>
    <property type="evidence" value="ECO:0007669"/>
    <property type="project" value="UniProtKB-SubCell"/>
</dbReference>
<protein>
    <submittedName>
        <fullName evidence="12">Mitochondrial carrier</fullName>
    </submittedName>
</protein>
<keyword evidence="6" id="KW-0999">Mitochondrion inner membrane</keyword>
<dbReference type="PANTHER" id="PTHR45939">
    <property type="entry name" value="PEROXISOMAL MEMBRANE PROTEIN PMP34-RELATED"/>
    <property type="match status" value="1"/>
</dbReference>
<evidence type="ECO:0000256" key="3">
    <source>
        <dbReference type="ARBA" id="ARBA00022448"/>
    </source>
</evidence>
<evidence type="ECO:0000256" key="2">
    <source>
        <dbReference type="ARBA" id="ARBA00006375"/>
    </source>
</evidence>
<keyword evidence="5" id="KW-0677">Repeat</keyword>
<name>A0A6A6H2S8_VIRVR</name>
<evidence type="ECO:0000256" key="9">
    <source>
        <dbReference type="PROSITE-ProRule" id="PRU00282"/>
    </source>
</evidence>
<dbReference type="Proteomes" id="UP000800092">
    <property type="component" value="Unassembled WGS sequence"/>
</dbReference>
<reference evidence="12" key="1">
    <citation type="journal article" date="2020" name="Stud. Mycol.">
        <title>101 Dothideomycetes genomes: a test case for predicting lifestyles and emergence of pathogens.</title>
        <authorList>
            <person name="Haridas S."/>
            <person name="Albert R."/>
            <person name="Binder M."/>
            <person name="Bloem J."/>
            <person name="Labutti K."/>
            <person name="Salamov A."/>
            <person name="Andreopoulos B."/>
            <person name="Baker S."/>
            <person name="Barry K."/>
            <person name="Bills G."/>
            <person name="Bluhm B."/>
            <person name="Cannon C."/>
            <person name="Castanera R."/>
            <person name="Culley D."/>
            <person name="Daum C."/>
            <person name="Ezra D."/>
            <person name="Gonzalez J."/>
            <person name="Henrissat B."/>
            <person name="Kuo A."/>
            <person name="Liang C."/>
            <person name="Lipzen A."/>
            <person name="Lutzoni F."/>
            <person name="Magnuson J."/>
            <person name="Mondo S."/>
            <person name="Nolan M."/>
            <person name="Ohm R."/>
            <person name="Pangilinan J."/>
            <person name="Park H.-J."/>
            <person name="Ramirez L."/>
            <person name="Alfaro M."/>
            <person name="Sun H."/>
            <person name="Tritt A."/>
            <person name="Yoshinaga Y."/>
            <person name="Zwiers L.-H."/>
            <person name="Turgeon B."/>
            <person name="Goodwin S."/>
            <person name="Spatafora J."/>
            <person name="Crous P."/>
            <person name="Grigoriev I."/>
        </authorList>
    </citation>
    <scope>NUCLEOTIDE SEQUENCE</scope>
    <source>
        <strain evidence="12">Tuck. ex Michener</strain>
    </source>
</reference>
<keyword evidence="7" id="KW-1133">Transmembrane helix</keyword>
<comment type="similarity">
    <text evidence="2 10">Belongs to the mitochondrial carrier (TC 2.A.29) family.</text>
</comment>
<evidence type="ECO:0000256" key="1">
    <source>
        <dbReference type="ARBA" id="ARBA00004141"/>
    </source>
</evidence>
<dbReference type="OrthoDB" id="18574at2759"/>
<dbReference type="InterPro" id="IPR018108">
    <property type="entry name" value="MCP_transmembrane"/>
</dbReference>
<dbReference type="PROSITE" id="PS50920">
    <property type="entry name" value="SOLCAR"/>
    <property type="match status" value="2"/>
</dbReference>
<dbReference type="Pfam" id="PF00153">
    <property type="entry name" value="Mito_carr"/>
    <property type="match status" value="3"/>
</dbReference>
<feature type="repeat" description="Solcar" evidence="9">
    <location>
        <begin position="39"/>
        <end position="145"/>
    </location>
</feature>
<proteinExistence type="inferred from homology"/>
<evidence type="ECO:0000313" key="12">
    <source>
        <dbReference type="EMBL" id="KAF2232171.1"/>
    </source>
</evidence>
<gene>
    <name evidence="12" type="ORF">EV356DRAFT_534842</name>
</gene>
<organism evidence="12 13">
    <name type="scientific">Viridothelium virens</name>
    <name type="common">Speckled blister lichen</name>
    <name type="synonym">Trypethelium virens</name>
    <dbReference type="NCBI Taxonomy" id="1048519"/>
    <lineage>
        <taxon>Eukaryota</taxon>
        <taxon>Fungi</taxon>
        <taxon>Dikarya</taxon>
        <taxon>Ascomycota</taxon>
        <taxon>Pezizomycotina</taxon>
        <taxon>Dothideomycetes</taxon>
        <taxon>Dothideomycetes incertae sedis</taxon>
        <taxon>Trypetheliales</taxon>
        <taxon>Trypetheliaceae</taxon>
        <taxon>Viridothelium</taxon>
    </lineage>
</organism>
<feature type="region of interest" description="Disordered" evidence="11">
    <location>
        <begin position="73"/>
        <end position="92"/>
    </location>
</feature>
<keyword evidence="8 9" id="KW-0472">Membrane</keyword>
<evidence type="ECO:0000313" key="13">
    <source>
        <dbReference type="Proteomes" id="UP000800092"/>
    </source>
</evidence>
<dbReference type="InterPro" id="IPR052217">
    <property type="entry name" value="Mito/Peroxisomal_Carrier"/>
</dbReference>
<keyword evidence="4 9" id="KW-0812">Transmembrane</keyword>
<dbReference type="SUPFAM" id="SSF103506">
    <property type="entry name" value="Mitochondrial carrier"/>
    <property type="match status" value="1"/>
</dbReference>
<evidence type="ECO:0000256" key="6">
    <source>
        <dbReference type="ARBA" id="ARBA00022792"/>
    </source>
</evidence>
<evidence type="ECO:0000256" key="10">
    <source>
        <dbReference type="RuleBase" id="RU000488"/>
    </source>
</evidence>
<feature type="compositionally biased region" description="Low complexity" evidence="11">
    <location>
        <begin position="216"/>
        <end position="231"/>
    </location>
</feature>
<keyword evidence="3 10" id="KW-0813">Transport</keyword>
<sequence>MAHIYNSQLDAFCLYHKVREEEEETTESQSTLSSLTPALPALGEALSGATGTALSHLLIYPLDLVITRLQVQQRQHQQQKTPSENSPTSNAQDRQYYANILDAFRRIYEDEGGISAFYTGVVEDTAKSIADSFLFFLAYTFIRRTRQRQRKGALPIVDELLVGMAAGAFAKLLTTPVQNIVTRKQTAALETQPDIPPTKKQADETAEAQTTKPVLSPSSHPTHQSTPSTTHIAHRIHAEKGLLGFWSGYSASLILTLNPALTFLLHSLLSRLLLRTRRRAPGPGPATNNNKSPALSPRLTFLVAALSKAVASTCTYPIGLAKARAQARGAATAAERRKAKEKEARRFLAPFASYEGWHERTEYRSGGRTGLRVPRVLVPRVLQTVVGIARVEGVGAVYSGLGGEVLKGFLGHGLTMLLKQRVHVSVVALWGLVVRMLGVLRREGRVG</sequence>
<dbReference type="Gene3D" id="1.50.40.10">
    <property type="entry name" value="Mitochondrial carrier domain"/>
    <property type="match status" value="2"/>
</dbReference>
<evidence type="ECO:0000256" key="11">
    <source>
        <dbReference type="SAM" id="MobiDB-lite"/>
    </source>
</evidence>
<evidence type="ECO:0000256" key="8">
    <source>
        <dbReference type="ARBA" id="ARBA00023136"/>
    </source>
</evidence>
<dbReference type="AlphaFoldDB" id="A0A6A6H2S8"/>
<accession>A0A6A6H2S8</accession>
<evidence type="ECO:0000256" key="7">
    <source>
        <dbReference type="ARBA" id="ARBA00022989"/>
    </source>
</evidence>
<evidence type="ECO:0000256" key="5">
    <source>
        <dbReference type="ARBA" id="ARBA00022737"/>
    </source>
</evidence>
<comment type="subcellular location">
    <subcellularLocation>
        <location evidence="1">Membrane</location>
        <topology evidence="1">Multi-pass membrane protein</topology>
    </subcellularLocation>
</comment>